<organism evidence="1 2">
    <name type="scientific">Truncatella angustata</name>
    <dbReference type="NCBI Taxonomy" id="152316"/>
    <lineage>
        <taxon>Eukaryota</taxon>
        <taxon>Fungi</taxon>
        <taxon>Dikarya</taxon>
        <taxon>Ascomycota</taxon>
        <taxon>Pezizomycotina</taxon>
        <taxon>Sordariomycetes</taxon>
        <taxon>Xylariomycetidae</taxon>
        <taxon>Amphisphaeriales</taxon>
        <taxon>Sporocadaceae</taxon>
        <taxon>Truncatella</taxon>
    </lineage>
</organism>
<dbReference type="EMBL" id="JAGPXC010000008">
    <property type="protein sequence ID" value="KAH6647540.1"/>
    <property type="molecule type" value="Genomic_DNA"/>
</dbReference>
<dbReference type="Proteomes" id="UP000758603">
    <property type="component" value="Unassembled WGS sequence"/>
</dbReference>
<reference evidence="1" key="1">
    <citation type="journal article" date="2021" name="Nat. Commun.">
        <title>Genetic determinants of endophytism in the Arabidopsis root mycobiome.</title>
        <authorList>
            <person name="Mesny F."/>
            <person name="Miyauchi S."/>
            <person name="Thiergart T."/>
            <person name="Pickel B."/>
            <person name="Atanasova L."/>
            <person name="Karlsson M."/>
            <person name="Huettel B."/>
            <person name="Barry K.W."/>
            <person name="Haridas S."/>
            <person name="Chen C."/>
            <person name="Bauer D."/>
            <person name="Andreopoulos W."/>
            <person name="Pangilinan J."/>
            <person name="LaButti K."/>
            <person name="Riley R."/>
            <person name="Lipzen A."/>
            <person name="Clum A."/>
            <person name="Drula E."/>
            <person name="Henrissat B."/>
            <person name="Kohler A."/>
            <person name="Grigoriev I.V."/>
            <person name="Martin F.M."/>
            <person name="Hacquard S."/>
        </authorList>
    </citation>
    <scope>NUCLEOTIDE SEQUENCE</scope>
    <source>
        <strain evidence="1">MPI-SDFR-AT-0073</strain>
    </source>
</reference>
<sequence length="157" mass="17892">MDDYKSNKAPNAMRYRRADGSFITRQESLENVILSGLATSHTEAVVRHQSEARYNVHYNTNVQRLQYPTDDQVPEPAQSQKPQLPSYGWAPGGVTIFYGPPRFTAIDWTQEAFAVWYFVLSGSRSQKPTAASVPMDILIQIHARELVRVYRTCGHQF</sequence>
<accession>A0A9P8RK56</accession>
<gene>
    <name evidence="1" type="ORF">BKA67DRAFT_539397</name>
</gene>
<evidence type="ECO:0000313" key="2">
    <source>
        <dbReference type="Proteomes" id="UP000758603"/>
    </source>
</evidence>
<proteinExistence type="predicted"/>
<dbReference type="RefSeq" id="XP_045954052.1">
    <property type="nucleotide sequence ID" value="XM_046100626.1"/>
</dbReference>
<dbReference type="AlphaFoldDB" id="A0A9P8RK56"/>
<name>A0A9P8RK56_9PEZI</name>
<dbReference type="GeneID" id="70129518"/>
<protein>
    <submittedName>
        <fullName evidence="1">Uncharacterized protein</fullName>
    </submittedName>
</protein>
<keyword evidence="2" id="KW-1185">Reference proteome</keyword>
<comment type="caution">
    <text evidence="1">The sequence shown here is derived from an EMBL/GenBank/DDBJ whole genome shotgun (WGS) entry which is preliminary data.</text>
</comment>
<evidence type="ECO:0000313" key="1">
    <source>
        <dbReference type="EMBL" id="KAH6647540.1"/>
    </source>
</evidence>